<organism evidence="1 2">
    <name type="scientific">Auriscalpium vulgare</name>
    <dbReference type="NCBI Taxonomy" id="40419"/>
    <lineage>
        <taxon>Eukaryota</taxon>
        <taxon>Fungi</taxon>
        <taxon>Dikarya</taxon>
        <taxon>Basidiomycota</taxon>
        <taxon>Agaricomycotina</taxon>
        <taxon>Agaricomycetes</taxon>
        <taxon>Russulales</taxon>
        <taxon>Auriscalpiaceae</taxon>
        <taxon>Auriscalpium</taxon>
    </lineage>
</organism>
<evidence type="ECO:0000313" key="1">
    <source>
        <dbReference type="EMBL" id="KAI0042500.1"/>
    </source>
</evidence>
<protein>
    <submittedName>
        <fullName evidence="1">Uncharacterized protein</fullName>
    </submittedName>
</protein>
<reference evidence="1" key="2">
    <citation type="journal article" date="2022" name="New Phytol.">
        <title>Evolutionary transition to the ectomycorrhizal habit in the genomes of a hyperdiverse lineage of mushroom-forming fungi.</title>
        <authorList>
            <person name="Looney B."/>
            <person name="Miyauchi S."/>
            <person name="Morin E."/>
            <person name="Drula E."/>
            <person name="Courty P.E."/>
            <person name="Kohler A."/>
            <person name="Kuo A."/>
            <person name="LaButti K."/>
            <person name="Pangilinan J."/>
            <person name="Lipzen A."/>
            <person name="Riley R."/>
            <person name="Andreopoulos W."/>
            <person name="He G."/>
            <person name="Johnson J."/>
            <person name="Nolan M."/>
            <person name="Tritt A."/>
            <person name="Barry K.W."/>
            <person name="Grigoriev I.V."/>
            <person name="Nagy L.G."/>
            <person name="Hibbett D."/>
            <person name="Henrissat B."/>
            <person name="Matheny P.B."/>
            <person name="Labbe J."/>
            <person name="Martin F.M."/>
        </authorList>
    </citation>
    <scope>NUCLEOTIDE SEQUENCE</scope>
    <source>
        <strain evidence="1">FP105234-sp</strain>
    </source>
</reference>
<proteinExistence type="predicted"/>
<gene>
    <name evidence="1" type="ORF">FA95DRAFT_1525335</name>
</gene>
<dbReference type="EMBL" id="MU276063">
    <property type="protein sequence ID" value="KAI0042500.1"/>
    <property type="molecule type" value="Genomic_DNA"/>
</dbReference>
<accession>A0ACB8REQ9</accession>
<name>A0ACB8REQ9_9AGAM</name>
<feature type="non-terminal residue" evidence="1">
    <location>
        <position position="744"/>
    </location>
</feature>
<sequence>MFGPSASDATHRYASQFYHSGDMTSILDLWSRSDEGRAELDAWVLSRAPNVVRSVVSDEMDVVSKKLQLKLADATHEQLLSFRIDTHISPVLDEHAPVMLSILKRGLQSDRAARENTFKSPDTIAAVIGAMVAKHRSQNAQLFSCPAGLALWAAGAPRQIFDILSKLGFTMEYSSLPPARAAIAKGCLELASQQARKRHILTYDNIQISTSIFVEQRDDAPPKVATGTTIILYAPRNPSDAACLLDLILANIARAKEITLEDDILPSPELQEVIQGHQTLHIVERFLRYGKLPSSSSEKFLADPILKHRAVRPPPSGYKTAQFPMQTITIPENSHSSNLKVVTDVYCRQCGMDIRDDALCKYAILSINDQATNSNLRGARQLRDGDSTPFTRLDCIQLAPGLFHTLLNLSWILLDIHRGDAADYGSLASFIILLNKKRHGSEHPDYHAIKATLTQVLDGILLHAWEIECGFPSLKEFAATNPSPQVLVDIGERILAKYVFNSSDPAESDEETDDDDEVFRNVRLLLRDLLLFQTLHEATKSGDFERIEELIGTLIVFFCGAGARNYSSEFMHFQQNLKKGWPAPFADYVRDNMLINMSGHDNHWTGVDENIEHTIKLLQQFYANRGVRASWDELANISPASHIWSRLMKTFRTAIGASYRGSTHIEPDTSALVLRVAAAAKDWSLLVPDRKRKAKKRTVDVFRVGLDRMGQTSKNPLTEFHRKRRAWEAGAEMEPEQDDIPSAE</sequence>
<dbReference type="Proteomes" id="UP000814033">
    <property type="component" value="Unassembled WGS sequence"/>
</dbReference>
<keyword evidence="2" id="KW-1185">Reference proteome</keyword>
<comment type="caution">
    <text evidence="1">The sequence shown here is derived from an EMBL/GenBank/DDBJ whole genome shotgun (WGS) entry which is preliminary data.</text>
</comment>
<reference evidence="1" key="1">
    <citation type="submission" date="2021-02" db="EMBL/GenBank/DDBJ databases">
        <authorList>
            <consortium name="DOE Joint Genome Institute"/>
            <person name="Ahrendt S."/>
            <person name="Looney B.P."/>
            <person name="Miyauchi S."/>
            <person name="Morin E."/>
            <person name="Drula E."/>
            <person name="Courty P.E."/>
            <person name="Chicoki N."/>
            <person name="Fauchery L."/>
            <person name="Kohler A."/>
            <person name="Kuo A."/>
            <person name="Labutti K."/>
            <person name="Pangilinan J."/>
            <person name="Lipzen A."/>
            <person name="Riley R."/>
            <person name="Andreopoulos W."/>
            <person name="He G."/>
            <person name="Johnson J."/>
            <person name="Barry K.W."/>
            <person name="Grigoriev I.V."/>
            <person name="Nagy L."/>
            <person name="Hibbett D."/>
            <person name="Henrissat B."/>
            <person name="Matheny P.B."/>
            <person name="Labbe J."/>
            <person name="Martin F."/>
        </authorList>
    </citation>
    <scope>NUCLEOTIDE SEQUENCE</scope>
    <source>
        <strain evidence="1">FP105234-sp</strain>
    </source>
</reference>
<evidence type="ECO:0000313" key="2">
    <source>
        <dbReference type="Proteomes" id="UP000814033"/>
    </source>
</evidence>